<dbReference type="EMBL" id="GBHO01022850">
    <property type="protein sequence ID" value="JAG20754.1"/>
    <property type="molecule type" value="Transcribed_RNA"/>
</dbReference>
<organism evidence="1">
    <name type="scientific">Lygus hesperus</name>
    <name type="common">Western plant bug</name>
    <dbReference type="NCBI Taxonomy" id="30085"/>
    <lineage>
        <taxon>Eukaryota</taxon>
        <taxon>Metazoa</taxon>
        <taxon>Ecdysozoa</taxon>
        <taxon>Arthropoda</taxon>
        <taxon>Hexapoda</taxon>
        <taxon>Insecta</taxon>
        <taxon>Pterygota</taxon>
        <taxon>Neoptera</taxon>
        <taxon>Paraneoptera</taxon>
        <taxon>Hemiptera</taxon>
        <taxon>Heteroptera</taxon>
        <taxon>Panheteroptera</taxon>
        <taxon>Cimicomorpha</taxon>
        <taxon>Miridae</taxon>
        <taxon>Mirini</taxon>
        <taxon>Lygus</taxon>
    </lineage>
</organism>
<name>A0A0A9XLC2_LYGHE</name>
<reference evidence="1" key="2">
    <citation type="submission" date="2014-07" db="EMBL/GenBank/DDBJ databases">
        <authorList>
            <person name="Hull J."/>
        </authorList>
    </citation>
    <scope>NUCLEOTIDE SEQUENCE</scope>
</reference>
<sequence>MREFRKRRMGVIDKGILNTVKVDGTVDNKVVETVESRCTRKFEELKVQLQHHDNLKNYERYIVTEELFTLLSNRKLCRRKRTEICKYMLQNEIWSTCQWIPRHYTQWIQLVHGELKDAELCLQILARMFMTPEVVEKSAVRHTL</sequence>
<gene>
    <name evidence="1" type="primary">FOL3</name>
    <name evidence="1" type="ORF">CM83_5890</name>
</gene>
<reference evidence="1" key="1">
    <citation type="journal article" date="2014" name="PLoS ONE">
        <title>Transcriptome-Based Identification of ABC Transporters in the Western Tarnished Plant Bug Lygus hesperus.</title>
        <authorList>
            <person name="Hull J.J."/>
            <person name="Chaney K."/>
            <person name="Geib S.M."/>
            <person name="Fabrick J.A."/>
            <person name="Brent C.S."/>
            <person name="Walsh D."/>
            <person name="Lavine L.C."/>
        </authorList>
    </citation>
    <scope>NUCLEOTIDE SEQUENCE</scope>
</reference>
<proteinExistence type="predicted"/>
<accession>A0A0A9XLC2</accession>
<protein>
    <submittedName>
        <fullName evidence="1">Folylpolyglutamate synthase</fullName>
    </submittedName>
</protein>
<dbReference type="AlphaFoldDB" id="A0A0A9XLC2"/>
<evidence type="ECO:0000313" key="1">
    <source>
        <dbReference type="EMBL" id="JAG20754.1"/>
    </source>
</evidence>